<proteinExistence type="predicted"/>
<dbReference type="AlphaFoldDB" id="A0A1H4KN76"/>
<reference evidence="9 10" key="1">
    <citation type="submission" date="2016-10" db="EMBL/GenBank/DDBJ databases">
        <authorList>
            <person name="de Groot N.N."/>
        </authorList>
    </citation>
    <scope>NUCLEOTIDE SEQUENCE [LARGE SCALE GENOMIC DNA]</scope>
    <source>
        <strain evidence="9 10">AB35.6</strain>
    </source>
</reference>
<feature type="transmembrane region" description="Helical" evidence="7">
    <location>
        <begin position="139"/>
        <end position="160"/>
    </location>
</feature>
<keyword evidence="5" id="KW-0175">Coiled coil</keyword>
<evidence type="ECO:0000259" key="8">
    <source>
        <dbReference type="PROSITE" id="PS52015"/>
    </source>
</evidence>
<feature type="domain" description="TonB C-terminal" evidence="8">
    <location>
        <begin position="667"/>
        <end position="762"/>
    </location>
</feature>
<evidence type="ECO:0000313" key="9">
    <source>
        <dbReference type="EMBL" id="SEB60039.1"/>
    </source>
</evidence>
<evidence type="ECO:0000256" key="5">
    <source>
        <dbReference type="SAM" id="Coils"/>
    </source>
</evidence>
<feature type="transmembrane region" description="Helical" evidence="7">
    <location>
        <begin position="390"/>
        <end position="410"/>
    </location>
</feature>
<dbReference type="PROSITE" id="PS52015">
    <property type="entry name" value="TONB_CTD"/>
    <property type="match status" value="1"/>
</dbReference>
<feature type="transmembrane region" description="Helical" evidence="7">
    <location>
        <begin position="311"/>
        <end position="331"/>
    </location>
</feature>
<evidence type="ECO:0000256" key="2">
    <source>
        <dbReference type="ARBA" id="ARBA00022692"/>
    </source>
</evidence>
<feature type="transmembrane region" description="Helical" evidence="7">
    <location>
        <begin position="61"/>
        <end position="81"/>
    </location>
</feature>
<dbReference type="PANTHER" id="PTHR34978">
    <property type="entry name" value="POSSIBLE SENSOR-TRANSDUCER PROTEIN BLAR"/>
    <property type="match status" value="1"/>
</dbReference>
<keyword evidence="3 7" id="KW-1133">Transmembrane helix</keyword>
<comment type="subcellular location">
    <subcellularLocation>
        <location evidence="1">Membrane</location>
        <topology evidence="1">Single-pass membrane protein</topology>
    </subcellularLocation>
</comment>
<dbReference type="EMBL" id="FNSD01000001">
    <property type="protein sequence ID" value="SEB60039.1"/>
    <property type="molecule type" value="Genomic_DNA"/>
</dbReference>
<feature type="transmembrane region" description="Helical" evidence="7">
    <location>
        <begin position="27"/>
        <end position="49"/>
    </location>
</feature>
<dbReference type="NCBIfam" id="TIGR01352">
    <property type="entry name" value="tonB_Cterm"/>
    <property type="match status" value="1"/>
</dbReference>
<evidence type="ECO:0000256" key="3">
    <source>
        <dbReference type="ARBA" id="ARBA00022989"/>
    </source>
</evidence>
<dbReference type="CDD" id="cd07341">
    <property type="entry name" value="M56_BlaR1_MecR1_like"/>
    <property type="match status" value="1"/>
</dbReference>
<evidence type="ECO:0000256" key="7">
    <source>
        <dbReference type="SAM" id="Phobius"/>
    </source>
</evidence>
<evidence type="ECO:0000256" key="1">
    <source>
        <dbReference type="ARBA" id="ARBA00004167"/>
    </source>
</evidence>
<gene>
    <name evidence="9" type="ORF">SAMN05443244_1283</name>
</gene>
<dbReference type="OrthoDB" id="110340at2"/>
<feature type="transmembrane region" description="Helical" evidence="7">
    <location>
        <begin position="250"/>
        <end position="272"/>
    </location>
</feature>
<name>A0A1H4KN76_9BACT</name>
<protein>
    <submittedName>
        <fullName evidence="9">TonB family C-terminal domain-containing protein</fullName>
    </submittedName>
</protein>
<feature type="coiled-coil region" evidence="5">
    <location>
        <begin position="589"/>
        <end position="636"/>
    </location>
</feature>
<dbReference type="SUPFAM" id="SSF74653">
    <property type="entry name" value="TolA/TonB C-terminal domain"/>
    <property type="match status" value="2"/>
</dbReference>
<dbReference type="InterPro" id="IPR006260">
    <property type="entry name" value="TonB/TolA_C"/>
</dbReference>
<dbReference type="Pfam" id="PF03544">
    <property type="entry name" value="TonB_C"/>
    <property type="match status" value="2"/>
</dbReference>
<evidence type="ECO:0000313" key="10">
    <source>
        <dbReference type="Proteomes" id="UP000182409"/>
    </source>
</evidence>
<dbReference type="InterPro" id="IPR037682">
    <property type="entry name" value="TonB_C"/>
</dbReference>
<accession>A0A1H4KN76</accession>
<dbReference type="Proteomes" id="UP000182409">
    <property type="component" value="Unassembled WGS sequence"/>
</dbReference>
<dbReference type="Gene3D" id="3.30.2010.10">
    <property type="entry name" value="Metalloproteases ('zincins'), catalytic domain"/>
    <property type="match status" value="1"/>
</dbReference>
<dbReference type="GO" id="GO:0055085">
    <property type="term" value="P:transmembrane transport"/>
    <property type="evidence" value="ECO:0007669"/>
    <property type="project" value="InterPro"/>
</dbReference>
<dbReference type="Gene3D" id="3.30.1150.10">
    <property type="match status" value="2"/>
</dbReference>
<dbReference type="InterPro" id="IPR008756">
    <property type="entry name" value="Peptidase_M56"/>
</dbReference>
<evidence type="ECO:0000256" key="6">
    <source>
        <dbReference type="SAM" id="MobiDB-lite"/>
    </source>
</evidence>
<dbReference type="PANTHER" id="PTHR34978:SF3">
    <property type="entry name" value="SLR0241 PROTEIN"/>
    <property type="match status" value="1"/>
</dbReference>
<keyword evidence="4 7" id="KW-0472">Membrane</keyword>
<organism evidence="9 10">
    <name type="scientific">Terriglobus roseus</name>
    <dbReference type="NCBI Taxonomy" id="392734"/>
    <lineage>
        <taxon>Bacteria</taxon>
        <taxon>Pseudomonadati</taxon>
        <taxon>Acidobacteriota</taxon>
        <taxon>Terriglobia</taxon>
        <taxon>Terriglobales</taxon>
        <taxon>Acidobacteriaceae</taxon>
        <taxon>Terriglobus</taxon>
    </lineage>
</organism>
<feature type="region of interest" description="Disordered" evidence="6">
    <location>
        <begin position="641"/>
        <end position="660"/>
    </location>
</feature>
<sequence>MTGPDMGGMHLLYAFWTGVGFAMEQDVAAFALHALWQVPLLACAAAMAVRIGRPHVRVAHVLWVVTLAMCVLVPFASTVLAQRAAVAASRDATAIVVTDGVSVEFGDLPPMQRQPVWKLAFERHILSRTPFAFTLSPRIARSITMVYAVVLLVFASRLIMGWRRTRSLVRAENTQPLPSSIAQALHRQCDAIGCEAPLAALTADLPGPALAGVLRPTLLMPVASAAEMSSSEIEAVLAHELAHLRRGDPVLHAACSLLLLPVGFHPAALWTARRVRQTREMACDAEAAERLGSASGYAHALLQVAERSGGLSGVPAGLGLFGLGFFGLGLFDSEVRPRGGYRAALRGGRLQHGRRPATAGLPLFGVAGAMEERMQTMMKLNPPETGAKRALRGVAAVGLGAIVVMAAAMVQVQPALARSQEATPLASTVTADAPRLLGGEHAQQQLQNARRQLADAQKSASSDVERKKLATAQAVIATAEQQLAAASGPAARQVVFNLTELKDVKLDPQLRTQLEALKDLKIDPKDAEKIRADAERMRAQFDSPEFKARMEKVRAEAERMRSQFESPEFKERMQKQRAEAERMRAQFESPEFKAQLEKQRAEAERMRAEFESPEFKAKIQAQLESGRRQVEEARRLMARNEMPPMSGEPAGAMASGQDATKPRKIDPGIMAGQVLNKVQPKYPQSAKDAHVSGAVVLHAIIDETGKVEQLAVISSPDKDLSESALDAVRQWTYRPYLLNGQPMSVETTITVNFSFAAEVVWPGRPSTLREVPVLLTRVDPVMPNEARQRLYSDGLVTLRVQIGSTGKVDAVQAMTSPDPPLSTAAIDAVKQWTFRPAVGNGVPVATDTLVKVNSAIL</sequence>
<dbReference type="GO" id="GO:0016020">
    <property type="term" value="C:membrane"/>
    <property type="evidence" value="ECO:0007669"/>
    <property type="project" value="UniProtKB-SubCell"/>
</dbReference>
<dbReference type="RefSeq" id="WP_074652845.1">
    <property type="nucleotide sequence ID" value="NZ_FNSD01000001.1"/>
</dbReference>
<keyword evidence="2 7" id="KW-0812">Transmembrane</keyword>
<dbReference type="InterPro" id="IPR052173">
    <property type="entry name" value="Beta-lactam_resp_regulator"/>
</dbReference>
<dbReference type="Pfam" id="PF05569">
    <property type="entry name" value="Peptidase_M56"/>
    <property type="match status" value="1"/>
</dbReference>
<evidence type="ECO:0000256" key="4">
    <source>
        <dbReference type="ARBA" id="ARBA00023136"/>
    </source>
</evidence>